<evidence type="ECO:0000256" key="4">
    <source>
        <dbReference type="ARBA" id="ARBA00016461"/>
    </source>
</evidence>
<evidence type="ECO:0000256" key="8">
    <source>
        <dbReference type="ARBA" id="ARBA00022692"/>
    </source>
</evidence>
<dbReference type="Pfam" id="PF04995">
    <property type="entry name" value="CcmD"/>
    <property type="match status" value="1"/>
</dbReference>
<dbReference type="Proteomes" id="UP000295707">
    <property type="component" value="Unassembled WGS sequence"/>
</dbReference>
<name>A0A4R1HDB2_9GAMM</name>
<keyword evidence="9 12" id="KW-0201">Cytochrome c-type biogenesis</keyword>
<keyword evidence="8 12" id="KW-0812">Transmembrane</keyword>
<dbReference type="GO" id="GO:1903607">
    <property type="term" value="P:cytochrome c biosynthetic process"/>
    <property type="evidence" value="ECO:0007669"/>
    <property type="project" value="TreeGrafter"/>
</dbReference>
<keyword evidence="5 12" id="KW-0813">Transport</keyword>
<proteinExistence type="inferred from homology"/>
<dbReference type="GO" id="GO:0017004">
    <property type="term" value="P:cytochrome complex assembly"/>
    <property type="evidence" value="ECO:0007669"/>
    <property type="project" value="UniProtKB-KW"/>
</dbReference>
<dbReference type="AlphaFoldDB" id="A0A4R1HDB2"/>
<reference evidence="13 14" key="1">
    <citation type="submission" date="2019-03" db="EMBL/GenBank/DDBJ databases">
        <title>Genomic Encyclopedia of Type Strains, Phase IV (KMG-IV): sequencing the most valuable type-strain genomes for metagenomic binning, comparative biology and taxonomic classification.</title>
        <authorList>
            <person name="Goeker M."/>
        </authorList>
    </citation>
    <scope>NUCLEOTIDE SEQUENCE [LARGE SCALE GENOMIC DNA]</scope>
    <source>
        <strain evidence="13 14">DSM 19610</strain>
    </source>
</reference>
<dbReference type="NCBIfam" id="TIGR03141">
    <property type="entry name" value="cytochro_ccmD"/>
    <property type="match status" value="1"/>
</dbReference>
<comment type="subcellular location">
    <subcellularLocation>
        <location evidence="2 12">Cell inner membrane</location>
        <topology evidence="2 12">Single-pass membrane protein</topology>
    </subcellularLocation>
</comment>
<comment type="function">
    <text evidence="1 12">Required for the export of heme to the periplasm for the biogenesis of c-type cytochromes.</text>
</comment>
<comment type="caution">
    <text evidence="13">The sequence shown here is derived from an EMBL/GenBank/DDBJ whole genome shotgun (WGS) entry which is preliminary data.</text>
</comment>
<keyword evidence="6 12" id="KW-1003">Cell membrane</keyword>
<sequence length="55" mass="6365">MNDFLHMGGYATYVWSSYGITLVVLLANLIAPVRGRRKLLTQLAQREKRAQRMKQ</sequence>
<keyword evidence="10 12" id="KW-1133">Transmembrane helix</keyword>
<organism evidence="13 14">
    <name type="scientific">Thiogranum longum</name>
    <dbReference type="NCBI Taxonomy" id="1537524"/>
    <lineage>
        <taxon>Bacteria</taxon>
        <taxon>Pseudomonadati</taxon>
        <taxon>Pseudomonadota</taxon>
        <taxon>Gammaproteobacteria</taxon>
        <taxon>Chromatiales</taxon>
        <taxon>Ectothiorhodospiraceae</taxon>
        <taxon>Thiogranum</taxon>
    </lineage>
</organism>
<evidence type="ECO:0000256" key="1">
    <source>
        <dbReference type="ARBA" id="ARBA00002442"/>
    </source>
</evidence>
<dbReference type="PANTHER" id="PTHR37531:SF1">
    <property type="entry name" value="HEME EXPORTER PROTEIN D"/>
    <property type="match status" value="1"/>
</dbReference>
<evidence type="ECO:0000256" key="6">
    <source>
        <dbReference type="ARBA" id="ARBA00022475"/>
    </source>
</evidence>
<evidence type="ECO:0000256" key="2">
    <source>
        <dbReference type="ARBA" id="ARBA00004377"/>
    </source>
</evidence>
<dbReference type="GO" id="GO:0015886">
    <property type="term" value="P:heme transport"/>
    <property type="evidence" value="ECO:0007669"/>
    <property type="project" value="InterPro"/>
</dbReference>
<evidence type="ECO:0000256" key="5">
    <source>
        <dbReference type="ARBA" id="ARBA00022448"/>
    </source>
</evidence>
<comment type="similarity">
    <text evidence="3 12">Belongs to the CcmD/CycX/HelD family.</text>
</comment>
<dbReference type="GO" id="GO:0005886">
    <property type="term" value="C:plasma membrane"/>
    <property type="evidence" value="ECO:0007669"/>
    <property type="project" value="UniProtKB-SubCell"/>
</dbReference>
<accession>A0A4R1HDB2</accession>
<keyword evidence="11 12" id="KW-0472">Membrane</keyword>
<evidence type="ECO:0000256" key="7">
    <source>
        <dbReference type="ARBA" id="ARBA00022519"/>
    </source>
</evidence>
<gene>
    <name evidence="13" type="ORF">DFR30_1882</name>
</gene>
<keyword evidence="14" id="KW-1185">Reference proteome</keyword>
<evidence type="ECO:0000256" key="3">
    <source>
        <dbReference type="ARBA" id="ARBA00008741"/>
    </source>
</evidence>
<protein>
    <recommendedName>
        <fullName evidence="4 12">Heme exporter protein D</fullName>
    </recommendedName>
</protein>
<evidence type="ECO:0000256" key="9">
    <source>
        <dbReference type="ARBA" id="ARBA00022748"/>
    </source>
</evidence>
<evidence type="ECO:0000313" key="14">
    <source>
        <dbReference type="Proteomes" id="UP000295707"/>
    </source>
</evidence>
<dbReference type="RefSeq" id="WP_207891861.1">
    <property type="nucleotide sequence ID" value="NZ_SMFX01000001.1"/>
</dbReference>
<evidence type="ECO:0000256" key="12">
    <source>
        <dbReference type="RuleBase" id="RU363101"/>
    </source>
</evidence>
<keyword evidence="7 12" id="KW-0997">Cell inner membrane</keyword>
<dbReference type="PANTHER" id="PTHR37531">
    <property type="entry name" value="HEME EXPORTER PROTEIN D"/>
    <property type="match status" value="1"/>
</dbReference>
<dbReference type="InterPro" id="IPR052075">
    <property type="entry name" value="Heme_exporter_D"/>
</dbReference>
<dbReference type="InterPro" id="IPR007078">
    <property type="entry name" value="Haem_export_protD_CcmD"/>
</dbReference>
<evidence type="ECO:0000256" key="10">
    <source>
        <dbReference type="ARBA" id="ARBA00022989"/>
    </source>
</evidence>
<evidence type="ECO:0000256" key="11">
    <source>
        <dbReference type="ARBA" id="ARBA00023136"/>
    </source>
</evidence>
<feature type="transmembrane region" description="Helical" evidence="12">
    <location>
        <begin position="12"/>
        <end position="31"/>
    </location>
</feature>
<evidence type="ECO:0000313" key="13">
    <source>
        <dbReference type="EMBL" id="TCK18603.1"/>
    </source>
</evidence>
<dbReference type="EMBL" id="SMFX01000001">
    <property type="protein sequence ID" value="TCK18603.1"/>
    <property type="molecule type" value="Genomic_DNA"/>
</dbReference>